<sequence length="211" mass="22310">MAPRIDERSEGAVEDGRLSEQGPALRNGNDNGNADSTTRRTTRSQTGVSKARVPLLDDGVEDEEDEVATRTRKRKRKTSLRARVAPSVSVESVVSSMPSLGPTTNRTGTSTLRIIPAQIRVPRFLAPTPEQPIFPVPVFPFIPSPAATPGPPTNPNFISSVPSSSGDGIVPLSSLAAGGTRTRVVLPTPVPNLTKKSRGRRVPALHAAGQA</sequence>
<proteinExistence type="predicted"/>
<dbReference type="Proteomes" id="UP000815677">
    <property type="component" value="Unassembled WGS sequence"/>
</dbReference>
<gene>
    <name evidence="2" type="ORF">MCHLO_03457</name>
</gene>
<evidence type="ECO:0000313" key="2">
    <source>
        <dbReference type="EMBL" id="GAT45906.1"/>
    </source>
</evidence>
<accession>A0ABQ0L463</accession>
<feature type="non-terminal residue" evidence="2">
    <location>
        <position position="211"/>
    </location>
</feature>
<feature type="compositionally biased region" description="Basic residues" evidence="1">
    <location>
        <begin position="70"/>
        <end position="80"/>
    </location>
</feature>
<feature type="non-terminal residue" evidence="2">
    <location>
        <position position="1"/>
    </location>
</feature>
<protein>
    <submittedName>
        <fullName evidence="2">Uncharacterized protein</fullName>
    </submittedName>
</protein>
<evidence type="ECO:0000256" key="1">
    <source>
        <dbReference type="SAM" id="MobiDB-lite"/>
    </source>
</evidence>
<reference evidence="2" key="1">
    <citation type="submission" date="2014-09" db="EMBL/GenBank/DDBJ databases">
        <title>Genome sequence of the luminous mushroom Mycena chlorophos for searching fungal bioluminescence genes.</title>
        <authorList>
            <person name="Tanaka Y."/>
            <person name="Kasuga D."/>
            <person name="Oba Y."/>
            <person name="Hase S."/>
            <person name="Sato K."/>
            <person name="Oba Y."/>
            <person name="Sakakibara Y."/>
        </authorList>
    </citation>
    <scope>NUCLEOTIDE SEQUENCE</scope>
</reference>
<organism evidence="2 3">
    <name type="scientific">Mycena chlorophos</name>
    <name type="common">Agaric fungus</name>
    <name type="synonym">Agaricus chlorophos</name>
    <dbReference type="NCBI Taxonomy" id="658473"/>
    <lineage>
        <taxon>Eukaryota</taxon>
        <taxon>Fungi</taxon>
        <taxon>Dikarya</taxon>
        <taxon>Basidiomycota</taxon>
        <taxon>Agaricomycotina</taxon>
        <taxon>Agaricomycetes</taxon>
        <taxon>Agaricomycetidae</taxon>
        <taxon>Agaricales</taxon>
        <taxon>Marasmiineae</taxon>
        <taxon>Mycenaceae</taxon>
        <taxon>Mycena</taxon>
    </lineage>
</organism>
<keyword evidence="3" id="KW-1185">Reference proteome</keyword>
<name>A0ABQ0L463_MYCCL</name>
<dbReference type="EMBL" id="DF841957">
    <property type="protein sequence ID" value="GAT45906.1"/>
    <property type="molecule type" value="Genomic_DNA"/>
</dbReference>
<feature type="region of interest" description="Disordered" evidence="1">
    <location>
        <begin position="186"/>
        <end position="211"/>
    </location>
</feature>
<evidence type="ECO:0000313" key="3">
    <source>
        <dbReference type="Proteomes" id="UP000815677"/>
    </source>
</evidence>
<feature type="region of interest" description="Disordered" evidence="1">
    <location>
        <begin position="1"/>
        <end position="83"/>
    </location>
</feature>
<feature type="compositionally biased region" description="Basic and acidic residues" evidence="1">
    <location>
        <begin position="1"/>
        <end position="18"/>
    </location>
</feature>